<name>A0A1U7IL50_9CYAN</name>
<reference evidence="1 2" key="1">
    <citation type="submission" date="2016-11" db="EMBL/GenBank/DDBJ databases">
        <title>Draft Genome Sequences of Nine Cyanobacterial Strains from Diverse Habitats.</title>
        <authorList>
            <person name="Zhu T."/>
            <person name="Hou S."/>
            <person name="Lu X."/>
            <person name="Hess W.R."/>
        </authorList>
    </citation>
    <scope>NUCLEOTIDE SEQUENCE [LARGE SCALE GENOMIC DNA]</scope>
    <source>
        <strain evidence="1 2">IAM M-71</strain>
    </source>
</reference>
<dbReference type="InterPro" id="IPR029044">
    <property type="entry name" value="Nucleotide-diphossugar_trans"/>
</dbReference>
<dbReference type="CDD" id="cd00761">
    <property type="entry name" value="Glyco_tranf_GTA_type"/>
    <property type="match status" value="1"/>
</dbReference>
<comment type="caution">
    <text evidence="1">The sequence shown here is derived from an EMBL/GenBank/DDBJ whole genome shotgun (WGS) entry which is preliminary data.</text>
</comment>
<sequence length="267" mass="31088">MENRTMELFAKTSFCTCSYIKKLRDHRASLVRSSIDSWDKFLELPFAERIFLDDGSPDVNGIRLLKSSKSINKFDEVRYNTLIHPPHSNFGIVYSMNICQGEYILHLDDDINVTGSYQECLNLLEKCLEILEQDKNILGINLLTMPKEFRQEWFPGEDYKDDFAHPQKYYGTAACLIRRELLERVSLADIINWGAQQPNYWEVLVSDSASSFLVSKVPTTFGLNLDAWVYQSVSQNNFRSLKKRFKYNLNKNFPFLKKFLSKGKKTT</sequence>
<dbReference type="OrthoDB" id="582084at2"/>
<dbReference type="RefSeq" id="WP_073593731.1">
    <property type="nucleotide sequence ID" value="NZ_MRCE01000010.1"/>
</dbReference>
<dbReference type="SUPFAM" id="SSF53448">
    <property type="entry name" value="Nucleotide-diphospho-sugar transferases"/>
    <property type="match status" value="1"/>
</dbReference>
<evidence type="ECO:0008006" key="3">
    <source>
        <dbReference type="Google" id="ProtNLM"/>
    </source>
</evidence>
<proteinExistence type="predicted"/>
<dbReference type="Gene3D" id="3.90.550.10">
    <property type="entry name" value="Spore Coat Polysaccharide Biosynthesis Protein SpsA, Chain A"/>
    <property type="match status" value="1"/>
</dbReference>
<dbReference type="STRING" id="454136.NIES2119_12150"/>
<accession>A0A1U7IL50</accession>
<evidence type="ECO:0000313" key="2">
    <source>
        <dbReference type="Proteomes" id="UP000185860"/>
    </source>
</evidence>
<dbReference type="EMBL" id="MRCE01000010">
    <property type="protein sequence ID" value="OKH37890.1"/>
    <property type="molecule type" value="Genomic_DNA"/>
</dbReference>
<protein>
    <recommendedName>
        <fullName evidence="3">Glycosyltransferase 2-like domain-containing protein</fullName>
    </recommendedName>
</protein>
<organism evidence="1 2">
    <name type="scientific">[Phormidium ambiguum] IAM M-71</name>
    <dbReference type="NCBI Taxonomy" id="454136"/>
    <lineage>
        <taxon>Bacteria</taxon>
        <taxon>Bacillati</taxon>
        <taxon>Cyanobacteriota</taxon>
        <taxon>Cyanophyceae</taxon>
        <taxon>Oscillatoriophycideae</taxon>
        <taxon>Aerosakkonematales</taxon>
        <taxon>Aerosakkonemataceae</taxon>
        <taxon>Floridanema</taxon>
    </lineage>
</organism>
<dbReference type="AlphaFoldDB" id="A0A1U7IL50"/>
<evidence type="ECO:0000313" key="1">
    <source>
        <dbReference type="EMBL" id="OKH37890.1"/>
    </source>
</evidence>
<gene>
    <name evidence="1" type="ORF">NIES2119_12150</name>
</gene>
<dbReference type="Proteomes" id="UP000185860">
    <property type="component" value="Unassembled WGS sequence"/>
</dbReference>